<organism evidence="1 2">
    <name type="scientific">Bacillus phage Eldridge</name>
    <dbReference type="NCBI Taxonomy" id="1776293"/>
    <lineage>
        <taxon>Viruses</taxon>
        <taxon>Duplodnaviria</taxon>
        <taxon>Heunggongvirae</taxon>
        <taxon>Uroviricota</taxon>
        <taxon>Caudoviricetes</taxon>
        <taxon>Herelleviridae</taxon>
        <taxon>Bastillevirinae</taxon>
        <taxon>Eldridgevirus</taxon>
        <taxon>Eldridgevirus eldridge</taxon>
    </lineage>
</organism>
<evidence type="ECO:0000313" key="2">
    <source>
        <dbReference type="Proteomes" id="UP000204502"/>
    </source>
</evidence>
<dbReference type="Proteomes" id="UP000204502">
    <property type="component" value="Segment"/>
</dbReference>
<protein>
    <submittedName>
        <fullName evidence="1">Uncharacterized protein</fullName>
    </submittedName>
</protein>
<dbReference type="RefSeq" id="YP_009274888.1">
    <property type="nucleotide sequence ID" value="NC_030920.1"/>
</dbReference>
<sequence length="68" mass="7623">MFNILGKFFFFYMLAGSVWTVYNKHMYGQSNVGEYSTKTCVILALAITAFIEIGSAVDKGLNGKEEEK</sequence>
<name>A0A0Y0AIH4_9CAUD</name>
<reference evidence="1 2" key="1">
    <citation type="journal article" date="2016" name="Genome Announc.">
        <title>Complete Genome Sequence of Bacillus megaterium Bacteriophage Eldridge.</title>
        <authorList>
            <person name="Reveille A.M."/>
            <person name="Eldridge K.A."/>
            <person name="Temple L.M."/>
        </authorList>
    </citation>
    <scope>NUCLEOTIDE SEQUENCE [LARGE SCALE GENOMIC DNA]</scope>
</reference>
<gene>
    <name evidence="1" type="ORF">Eldridge_0184</name>
</gene>
<proteinExistence type="predicted"/>
<dbReference type="KEGG" id="vg:28801843"/>
<dbReference type="GeneID" id="28801843"/>
<keyword evidence="2" id="KW-1185">Reference proteome</keyword>
<dbReference type="EMBL" id="KU253712">
    <property type="protein sequence ID" value="AMB18764.1"/>
    <property type="molecule type" value="Genomic_DNA"/>
</dbReference>
<accession>A0A0Y0AIH4</accession>
<dbReference type="OrthoDB" id="38523at10239"/>
<evidence type="ECO:0000313" key="1">
    <source>
        <dbReference type="EMBL" id="AMB18764.1"/>
    </source>
</evidence>